<evidence type="ECO:0000313" key="2">
    <source>
        <dbReference type="EMBL" id="KAJ8768052.1"/>
    </source>
</evidence>
<dbReference type="PANTHER" id="PTHR31286:SF153">
    <property type="entry name" value="DUF4283 DOMAIN PROTEIN"/>
    <property type="match status" value="1"/>
</dbReference>
<gene>
    <name evidence="2" type="ORF">K2173_020992</name>
</gene>
<accession>A0AAV8TM83</accession>
<dbReference type="PANTHER" id="PTHR31286">
    <property type="entry name" value="GLYCINE-RICH CELL WALL STRUCTURAL PROTEIN 1.8-LIKE"/>
    <property type="match status" value="1"/>
</dbReference>
<comment type="caution">
    <text evidence="2">The sequence shown here is derived from an EMBL/GenBank/DDBJ whole genome shotgun (WGS) entry which is preliminary data.</text>
</comment>
<dbReference type="InterPro" id="IPR025836">
    <property type="entry name" value="Zn_knuckle_CX2CX4HX4C"/>
</dbReference>
<evidence type="ECO:0000313" key="3">
    <source>
        <dbReference type="Proteomes" id="UP001159364"/>
    </source>
</evidence>
<dbReference type="Pfam" id="PF14392">
    <property type="entry name" value="zf-CCHC_4"/>
    <property type="match status" value="1"/>
</dbReference>
<dbReference type="AlphaFoldDB" id="A0AAV8TM83"/>
<dbReference type="Proteomes" id="UP001159364">
    <property type="component" value="Linkage Group LG04"/>
</dbReference>
<feature type="domain" description="Zinc knuckle CX2CX4HX4C" evidence="1">
    <location>
        <begin position="104"/>
        <end position="151"/>
    </location>
</feature>
<keyword evidence="3" id="KW-1185">Reference proteome</keyword>
<dbReference type="EMBL" id="JAIWQS010000004">
    <property type="protein sequence ID" value="KAJ8768052.1"/>
    <property type="molecule type" value="Genomic_DNA"/>
</dbReference>
<proteinExistence type="predicted"/>
<organism evidence="2 3">
    <name type="scientific">Erythroxylum novogranatense</name>
    <dbReference type="NCBI Taxonomy" id="1862640"/>
    <lineage>
        <taxon>Eukaryota</taxon>
        <taxon>Viridiplantae</taxon>
        <taxon>Streptophyta</taxon>
        <taxon>Embryophyta</taxon>
        <taxon>Tracheophyta</taxon>
        <taxon>Spermatophyta</taxon>
        <taxon>Magnoliopsida</taxon>
        <taxon>eudicotyledons</taxon>
        <taxon>Gunneridae</taxon>
        <taxon>Pentapetalae</taxon>
        <taxon>rosids</taxon>
        <taxon>fabids</taxon>
        <taxon>Malpighiales</taxon>
        <taxon>Erythroxylaceae</taxon>
        <taxon>Erythroxylum</taxon>
    </lineage>
</organism>
<reference evidence="2 3" key="1">
    <citation type="submission" date="2021-09" db="EMBL/GenBank/DDBJ databases">
        <title>Genomic insights and catalytic innovation underlie evolution of tropane alkaloids biosynthesis.</title>
        <authorList>
            <person name="Wang Y.-J."/>
            <person name="Tian T."/>
            <person name="Huang J.-P."/>
            <person name="Huang S.-X."/>
        </authorList>
    </citation>
    <scope>NUCLEOTIDE SEQUENCE [LARGE SCALE GENOMIC DNA]</scope>
    <source>
        <strain evidence="2">KIB-2018</strain>
        <tissue evidence="2">Leaf</tissue>
    </source>
</reference>
<dbReference type="InterPro" id="IPR040256">
    <property type="entry name" value="At4g02000-like"/>
</dbReference>
<sequence>MPVAKKMPNTIQNGFWFLDQISISPTFDRYGMDQELQHLSIHDKENTVSIIPAEEIQVSWVIIGVCFGDDSKKGRKRDGFFLEYDSSQRRNSWINYMRVRIRINVKEPLMRWKTLRKQGGDAIKITFSYERLPLICYLCSIIGHGETNCHKLLDRPEEEIAREWPEEIQAKVRARNARRKVQWKRDPGQSLGLIFRHQIRC</sequence>
<name>A0AAV8TM83_9ROSI</name>
<protein>
    <recommendedName>
        <fullName evidence="1">Zinc knuckle CX2CX4HX4C domain-containing protein</fullName>
    </recommendedName>
</protein>
<evidence type="ECO:0000259" key="1">
    <source>
        <dbReference type="Pfam" id="PF14392"/>
    </source>
</evidence>